<gene>
    <name evidence="8" type="ORF">AFUS01_LOCUS2936</name>
</gene>
<dbReference type="GO" id="GO:0008270">
    <property type="term" value="F:zinc ion binding"/>
    <property type="evidence" value="ECO:0007669"/>
    <property type="project" value="UniProtKB-UniRule"/>
</dbReference>
<keyword evidence="2 4" id="KW-0479">Metal-binding</keyword>
<dbReference type="PANTHER" id="PTHR18952:SF124">
    <property type="entry name" value="CARBONIC ANHYDRASE 7"/>
    <property type="match status" value="1"/>
</dbReference>
<dbReference type="EC" id="4.2.1.1" evidence="4"/>
<feature type="chain" id="PRO_5036517565" description="Carbonic anhydrase" evidence="4">
    <location>
        <begin position="21"/>
        <end position="421"/>
    </location>
</feature>
<dbReference type="AlphaFoldDB" id="A0A8J2J706"/>
<organism evidence="8 9">
    <name type="scientific">Allacma fusca</name>
    <dbReference type="NCBI Taxonomy" id="39272"/>
    <lineage>
        <taxon>Eukaryota</taxon>
        <taxon>Metazoa</taxon>
        <taxon>Ecdysozoa</taxon>
        <taxon>Arthropoda</taxon>
        <taxon>Hexapoda</taxon>
        <taxon>Collembola</taxon>
        <taxon>Symphypleona</taxon>
        <taxon>Sminthuridae</taxon>
        <taxon>Allacma</taxon>
    </lineage>
</organism>
<comment type="cofactor">
    <cofactor evidence="4">
        <name>Zn(2+)</name>
        <dbReference type="ChEBI" id="CHEBI:29105"/>
    </cofactor>
</comment>
<feature type="signal peptide" evidence="4">
    <location>
        <begin position="1"/>
        <end position="20"/>
    </location>
</feature>
<evidence type="ECO:0000256" key="1">
    <source>
        <dbReference type="ARBA" id="ARBA00010718"/>
    </source>
</evidence>
<evidence type="ECO:0000256" key="6">
    <source>
        <dbReference type="SAM" id="Phobius"/>
    </source>
</evidence>
<comment type="similarity">
    <text evidence="1 4">Belongs to the alpha-carbonic anhydrase family.</text>
</comment>
<comment type="function">
    <text evidence="4">Reversible hydration of carbon dioxide.</text>
</comment>
<dbReference type="InterPro" id="IPR001148">
    <property type="entry name" value="CA_dom"/>
</dbReference>
<keyword evidence="9" id="KW-1185">Reference proteome</keyword>
<feature type="region of interest" description="Disordered" evidence="5">
    <location>
        <begin position="29"/>
        <end position="48"/>
    </location>
</feature>
<dbReference type="Pfam" id="PF00194">
    <property type="entry name" value="Carb_anhydrase"/>
    <property type="match status" value="1"/>
</dbReference>
<dbReference type="InterPro" id="IPR018338">
    <property type="entry name" value="Carbonic_anhydrase_a-class_CS"/>
</dbReference>
<evidence type="ECO:0000256" key="5">
    <source>
        <dbReference type="SAM" id="MobiDB-lite"/>
    </source>
</evidence>
<dbReference type="InterPro" id="IPR023561">
    <property type="entry name" value="Carbonic_anhydrase_a-class"/>
</dbReference>
<proteinExistence type="inferred from homology"/>
<evidence type="ECO:0000256" key="4">
    <source>
        <dbReference type="RuleBase" id="RU367011"/>
    </source>
</evidence>
<dbReference type="SMART" id="SM01057">
    <property type="entry name" value="Carb_anhydrase"/>
    <property type="match status" value="1"/>
</dbReference>
<evidence type="ECO:0000313" key="8">
    <source>
        <dbReference type="EMBL" id="CAG7683100.1"/>
    </source>
</evidence>
<dbReference type="PROSITE" id="PS51144">
    <property type="entry name" value="ALPHA_CA_2"/>
    <property type="match status" value="1"/>
</dbReference>
<feature type="domain" description="Alpha-carbonic anhydrase" evidence="7">
    <location>
        <begin position="65"/>
        <end position="331"/>
    </location>
</feature>
<protein>
    <recommendedName>
        <fullName evidence="4">Carbonic anhydrase</fullName>
        <ecNumber evidence="4">4.2.1.1</ecNumber>
    </recommendedName>
</protein>
<dbReference type="EMBL" id="CAJVCH010017240">
    <property type="protein sequence ID" value="CAG7683100.1"/>
    <property type="molecule type" value="Genomic_DNA"/>
</dbReference>
<comment type="caution">
    <text evidence="8">The sequence shown here is derived from an EMBL/GenBank/DDBJ whole genome shotgun (WGS) entry which is preliminary data.</text>
</comment>
<comment type="catalytic activity">
    <reaction evidence="4">
        <text>hydrogencarbonate + H(+) = CO2 + H2O</text>
        <dbReference type="Rhea" id="RHEA:10748"/>
        <dbReference type="ChEBI" id="CHEBI:15377"/>
        <dbReference type="ChEBI" id="CHEBI:15378"/>
        <dbReference type="ChEBI" id="CHEBI:16526"/>
        <dbReference type="ChEBI" id="CHEBI:17544"/>
        <dbReference type="EC" id="4.2.1.1"/>
    </reaction>
</comment>
<keyword evidence="4" id="KW-0732">Signal</keyword>
<dbReference type="OrthoDB" id="429145at2759"/>
<keyword evidence="6" id="KW-1133">Transmembrane helix</keyword>
<keyword evidence="6" id="KW-0812">Transmembrane</keyword>
<evidence type="ECO:0000259" key="7">
    <source>
        <dbReference type="PROSITE" id="PS51144"/>
    </source>
</evidence>
<feature type="transmembrane region" description="Helical" evidence="6">
    <location>
        <begin position="380"/>
        <end position="399"/>
    </location>
</feature>
<keyword evidence="3 4" id="KW-0862">Zinc</keyword>
<evidence type="ECO:0000256" key="3">
    <source>
        <dbReference type="ARBA" id="ARBA00022833"/>
    </source>
</evidence>
<sequence>MNIVIIPILSLLLLSYYVECGKIPAKEAEKMTEKSEGDSSSSEEVGKTGLLRMGRRYNPLSDEEEEFCYHRKECGPTSDEWPGVCQTGMRQSPIDINFKQVVDSPFGGPVYLNPDYRSRQNFLIMNTGHTVSVMLNSDLSSRATIRVDGAKELMRGTTHIFSQLHFHWGSSGKIGSEHTINGQRFAMEAHFVHYNSKYENFTAALNEPDGIIVVAVFFDESPEDNPAMEPVVELLDKVHDTRKFTRGKGLEFTNLLPVMTRKPKQAYHYLGSLTTPGCVETVSWVVFEQHLYISTRQLEAFRSLIDSNGDSMQNNFRPTQPLNNRKISRITVFCGDNCLDTGMMVPEPPPSLQDRLDMPFPFLIIGPKIKKGAMGFIEKALTFINICIYIITILWILFLHKTNAIAQTSADLSNALYRLGR</sequence>
<evidence type="ECO:0000256" key="2">
    <source>
        <dbReference type="ARBA" id="ARBA00022723"/>
    </source>
</evidence>
<accession>A0A8J2J706</accession>
<dbReference type="Proteomes" id="UP000708208">
    <property type="component" value="Unassembled WGS sequence"/>
</dbReference>
<keyword evidence="6" id="KW-0472">Membrane</keyword>
<dbReference type="GO" id="GO:0005737">
    <property type="term" value="C:cytoplasm"/>
    <property type="evidence" value="ECO:0007669"/>
    <property type="project" value="TreeGrafter"/>
</dbReference>
<dbReference type="PANTHER" id="PTHR18952">
    <property type="entry name" value="CARBONIC ANHYDRASE"/>
    <property type="match status" value="1"/>
</dbReference>
<dbReference type="GO" id="GO:0004089">
    <property type="term" value="F:carbonate dehydratase activity"/>
    <property type="evidence" value="ECO:0007669"/>
    <property type="project" value="UniProtKB-UniRule"/>
</dbReference>
<reference evidence="8" key="1">
    <citation type="submission" date="2021-06" db="EMBL/GenBank/DDBJ databases">
        <authorList>
            <person name="Hodson N. C."/>
            <person name="Mongue J. A."/>
            <person name="Jaron S. K."/>
        </authorList>
    </citation>
    <scope>NUCLEOTIDE SEQUENCE</scope>
</reference>
<name>A0A8J2J706_9HEXA</name>
<dbReference type="CDD" id="cd00326">
    <property type="entry name" value="alpha_CA"/>
    <property type="match status" value="1"/>
</dbReference>
<keyword evidence="4" id="KW-0456">Lyase</keyword>
<evidence type="ECO:0000313" key="9">
    <source>
        <dbReference type="Proteomes" id="UP000708208"/>
    </source>
</evidence>
<dbReference type="PROSITE" id="PS00162">
    <property type="entry name" value="ALPHA_CA_1"/>
    <property type="match status" value="1"/>
</dbReference>